<comment type="caution">
    <text evidence="1">The sequence shown here is derived from an EMBL/GenBank/DDBJ whole genome shotgun (WGS) entry which is preliminary data.</text>
</comment>
<accession>A0ACC1TDK8</accession>
<dbReference type="Proteomes" id="UP001148662">
    <property type="component" value="Unassembled WGS sequence"/>
</dbReference>
<organism evidence="1 2">
    <name type="scientific">Phlebia brevispora</name>
    <dbReference type="NCBI Taxonomy" id="194682"/>
    <lineage>
        <taxon>Eukaryota</taxon>
        <taxon>Fungi</taxon>
        <taxon>Dikarya</taxon>
        <taxon>Basidiomycota</taxon>
        <taxon>Agaricomycotina</taxon>
        <taxon>Agaricomycetes</taxon>
        <taxon>Polyporales</taxon>
        <taxon>Meruliaceae</taxon>
        <taxon>Phlebia</taxon>
    </lineage>
</organism>
<name>A0ACC1TDK8_9APHY</name>
<evidence type="ECO:0000313" key="2">
    <source>
        <dbReference type="Proteomes" id="UP001148662"/>
    </source>
</evidence>
<proteinExistence type="predicted"/>
<evidence type="ECO:0000313" key="1">
    <source>
        <dbReference type="EMBL" id="KAJ3558717.1"/>
    </source>
</evidence>
<reference evidence="1" key="1">
    <citation type="submission" date="2022-07" db="EMBL/GenBank/DDBJ databases">
        <title>Genome Sequence of Phlebia brevispora.</title>
        <authorList>
            <person name="Buettner E."/>
        </authorList>
    </citation>
    <scope>NUCLEOTIDE SEQUENCE</scope>
    <source>
        <strain evidence="1">MPL23</strain>
    </source>
</reference>
<dbReference type="EMBL" id="JANHOG010000070">
    <property type="protein sequence ID" value="KAJ3558717.1"/>
    <property type="molecule type" value="Genomic_DNA"/>
</dbReference>
<keyword evidence="2" id="KW-1185">Reference proteome</keyword>
<protein>
    <submittedName>
        <fullName evidence="1">Uncharacterized protein</fullName>
    </submittedName>
</protein>
<gene>
    <name evidence="1" type="ORF">NM688_g750</name>
</gene>
<sequence length="522" mass="59326">MYIEHRSIAGVSFGPEPLVMDNLVADMRYPPAKDTRDHIDTLKLLLALPFSSTLADLIDWNAFEAYEIAPALPNCTVKPIGPGFKMLRPITSWQESDYEEVKWIRVPAPSIPDDTVMQLYFGPPPVTAADIPHELHDLINPGHQCLTRDECERNYVECSREQLGSMALVCRRWARIIQPLIFWHVELSNKQLFGARQFKEPGTRIGEHIRHFKGCLDGGEHFRKPSLHYLGLYVWPKLRRLEHNEVRLRLKGPVPKKLGVLSSIHAFPRFHPNFSAGIRFVELRDVHFKSFGHLVRLIKELPTLRSLECTRVTWESCALRAGGVVYPTSFLARENPLWFVQYDFTDCTDAAGAGWLGVLLGKTRQDVLDLDDASSLCAVASAWKTNCSYRYQDEIGWLRRMHAFLTPRVGHGGRRNILAITFDLIDATLPTNVDWPQIDEQLALLGTLQVVLILLPHSRTDHYLAKVHPLIPLLGQSHKLRFALRNGDHDMSLYSKASLVDGQFNETGDTVKGATWGWLKLL</sequence>